<dbReference type="PANTHER" id="PTHR40077">
    <property type="entry name" value="MEMBRANE PROTEIN-RELATED"/>
    <property type="match status" value="1"/>
</dbReference>
<keyword evidence="4 6" id="KW-1133">Transmembrane helix</keyword>
<organism evidence="8 9">
    <name type="scientific">Actinoalloteichus caeruleus DSM 43889</name>
    <dbReference type="NCBI Taxonomy" id="1120930"/>
    <lineage>
        <taxon>Bacteria</taxon>
        <taxon>Bacillati</taxon>
        <taxon>Actinomycetota</taxon>
        <taxon>Actinomycetes</taxon>
        <taxon>Pseudonocardiales</taxon>
        <taxon>Pseudonocardiaceae</taxon>
        <taxon>Actinoalloteichus</taxon>
        <taxon>Actinoalloteichus cyanogriseus</taxon>
    </lineage>
</organism>
<gene>
    <name evidence="8" type="ORF">G443_004329</name>
</gene>
<feature type="transmembrane region" description="Helical" evidence="6">
    <location>
        <begin position="46"/>
        <end position="65"/>
    </location>
</feature>
<evidence type="ECO:0000256" key="5">
    <source>
        <dbReference type="ARBA" id="ARBA00023136"/>
    </source>
</evidence>
<evidence type="ECO:0000313" key="8">
    <source>
        <dbReference type="EMBL" id="MCP2334059.1"/>
    </source>
</evidence>
<keyword evidence="3 6" id="KW-0812">Transmembrane</keyword>
<dbReference type="Pfam" id="PF12823">
    <property type="entry name" value="DUF3817"/>
    <property type="match status" value="1"/>
</dbReference>
<dbReference type="Proteomes" id="UP000791080">
    <property type="component" value="Unassembled WGS sequence"/>
</dbReference>
<evidence type="ECO:0000256" key="1">
    <source>
        <dbReference type="ARBA" id="ARBA00004651"/>
    </source>
</evidence>
<reference evidence="8 9" key="2">
    <citation type="submission" date="2022-06" db="EMBL/GenBank/DDBJ databases">
        <title>Genomic Encyclopedia of Type Strains, Phase I: the one thousand microbial genomes (KMG-I) project.</title>
        <authorList>
            <person name="Kyrpides N."/>
        </authorList>
    </citation>
    <scope>NUCLEOTIDE SEQUENCE [LARGE SCALE GENOMIC DNA]</scope>
    <source>
        <strain evidence="8 9">DSM 43889</strain>
    </source>
</reference>
<comment type="subcellular location">
    <subcellularLocation>
        <location evidence="1">Cell membrane</location>
        <topology evidence="1">Multi-pass membrane protein</topology>
    </subcellularLocation>
</comment>
<evidence type="ECO:0000256" key="6">
    <source>
        <dbReference type="SAM" id="Phobius"/>
    </source>
</evidence>
<evidence type="ECO:0000256" key="3">
    <source>
        <dbReference type="ARBA" id="ARBA00022692"/>
    </source>
</evidence>
<protein>
    <submittedName>
        <fullName evidence="8">Integral membrane protein</fullName>
    </submittedName>
</protein>
<comment type="caution">
    <text evidence="8">The sequence shown here is derived from an EMBL/GenBank/DDBJ whole genome shotgun (WGS) entry which is preliminary data.</text>
</comment>
<dbReference type="RefSeq" id="WP_026418594.1">
    <property type="nucleotide sequence ID" value="NZ_AUBJ02000001.1"/>
</dbReference>
<evidence type="ECO:0000256" key="2">
    <source>
        <dbReference type="ARBA" id="ARBA00022475"/>
    </source>
</evidence>
<evidence type="ECO:0000313" key="9">
    <source>
        <dbReference type="Proteomes" id="UP000791080"/>
    </source>
</evidence>
<keyword evidence="9" id="KW-1185">Reference proteome</keyword>
<sequence length="114" mass="12435">MFTTPVGRFRLAALAEAASWVGLLVGMFFKYVVVHNDVGVAIFGRVHAVLFILYVVVALVTARALRWNLVTLFWALVASVPPLGTVLFERWATRKGKLADPGAVRAPLDERAAA</sequence>
<evidence type="ECO:0000259" key="7">
    <source>
        <dbReference type="Pfam" id="PF12823"/>
    </source>
</evidence>
<feature type="transmembrane region" description="Helical" evidence="6">
    <location>
        <begin position="12"/>
        <end position="34"/>
    </location>
</feature>
<accession>A0ABT1JNF5</accession>
<proteinExistence type="predicted"/>
<keyword evidence="2" id="KW-1003">Cell membrane</keyword>
<reference evidence="8 9" key="1">
    <citation type="submission" date="2013-07" db="EMBL/GenBank/DDBJ databases">
        <authorList>
            <consortium name="DOE Joint Genome Institute"/>
            <person name="Reeve W."/>
            <person name="Huntemann M."/>
            <person name="Han J."/>
            <person name="Chen A."/>
            <person name="Kyrpides N."/>
            <person name="Mavromatis K."/>
            <person name="Markowitz V."/>
            <person name="Palaniappan K."/>
            <person name="Ivanova N."/>
            <person name="Schaumberg A."/>
            <person name="Pati A."/>
            <person name="Liolios K."/>
            <person name="Nordberg H.P."/>
            <person name="Cantor M.N."/>
            <person name="Hua S.X."/>
            <person name="Woyke T."/>
        </authorList>
    </citation>
    <scope>NUCLEOTIDE SEQUENCE [LARGE SCALE GENOMIC DNA]</scope>
    <source>
        <strain evidence="8 9">DSM 43889</strain>
    </source>
</reference>
<dbReference type="PANTHER" id="PTHR40077:SF1">
    <property type="entry name" value="MEMBRANE PROTEIN"/>
    <property type="match status" value="1"/>
</dbReference>
<keyword evidence="5 6" id="KW-0472">Membrane</keyword>
<feature type="domain" description="DUF3817" evidence="7">
    <location>
        <begin position="7"/>
        <end position="94"/>
    </location>
</feature>
<evidence type="ECO:0000256" key="4">
    <source>
        <dbReference type="ARBA" id="ARBA00022989"/>
    </source>
</evidence>
<name>A0ABT1JNF5_ACTCY</name>
<dbReference type="NCBIfam" id="TIGR03954">
    <property type="entry name" value="integ_memb_HG"/>
    <property type="match status" value="1"/>
</dbReference>
<feature type="transmembrane region" description="Helical" evidence="6">
    <location>
        <begin position="71"/>
        <end position="88"/>
    </location>
</feature>
<dbReference type="InterPro" id="IPR023845">
    <property type="entry name" value="DUF3817_TM"/>
</dbReference>
<dbReference type="EMBL" id="AUBJ02000001">
    <property type="protein sequence ID" value="MCP2334059.1"/>
    <property type="molecule type" value="Genomic_DNA"/>
</dbReference>